<accession>A0ABV5CB49</accession>
<dbReference type="RefSeq" id="WP_375556269.1">
    <property type="nucleotide sequence ID" value="NZ_JBBVGT010000002.1"/>
</dbReference>
<name>A0ABV5CB49_9SPHI</name>
<dbReference type="PANTHER" id="PTHR30576:SF0">
    <property type="entry name" value="UNDECAPRENYL-PHOSPHATE N-ACETYLGALACTOSAMINYL 1-PHOSPHATE TRANSFERASE-RELATED"/>
    <property type="match status" value="1"/>
</dbReference>
<dbReference type="PROSITE" id="PS50110">
    <property type="entry name" value="RESPONSE_REGULATORY"/>
    <property type="match status" value="1"/>
</dbReference>
<evidence type="ECO:0000259" key="4">
    <source>
        <dbReference type="PROSITE" id="PS50110"/>
    </source>
</evidence>
<dbReference type="Pfam" id="PF02397">
    <property type="entry name" value="Bac_transf"/>
    <property type="match status" value="1"/>
</dbReference>
<reference evidence="5 6" key="1">
    <citation type="submission" date="2024-04" db="EMBL/GenBank/DDBJ databases">
        <title>Albibacterium profundi sp. nov., isolated from sediment of the Challenger Deep of Mariana Trench.</title>
        <authorList>
            <person name="Wang Y."/>
        </authorList>
    </citation>
    <scope>NUCLEOTIDE SEQUENCE [LARGE SCALE GENOMIC DNA]</scope>
    <source>
        <strain evidence="5 6">RHL897</strain>
    </source>
</reference>
<keyword evidence="6" id="KW-1185">Reference proteome</keyword>
<feature type="transmembrane region" description="Helical" evidence="3">
    <location>
        <begin position="160"/>
        <end position="184"/>
    </location>
</feature>
<dbReference type="InterPro" id="IPR001789">
    <property type="entry name" value="Sig_transdc_resp-reg_receiver"/>
</dbReference>
<keyword evidence="3" id="KW-1133">Transmembrane helix</keyword>
<sequence>MEWRVSITDQQPFRNLVYYAGKQFEKNVSKGLDEHFNIRSYDNLLELEVHLGQLNLLDTPEILIMEVDERGKVFDVIKRLRRSSLTCGLIIVLLSARHDSRYRLLAKELRVEDYYEYPFDIDHINERLQFLRKFKLIRSDVNRLKQLPPKPYKIPIFKRLFDICFSAITLLILSPLFLIVAILIKLDSPGPVFYKSKRAGTGYKIFDFYKFRSMKCGADKELEKLKKEKNQYDQYTNGHATKPAAFVKIKNDPRITKFGHFLRNTSIDELPQLFNVLKGDMSIVGNRPLPLYEAKMLTSNEWCQRFLGPAGITGLWQVTKRGRSDMSDQERRELDNYYVQHSSIWFDLRIIGSTIPALLQKEKV</sequence>
<evidence type="ECO:0000313" key="5">
    <source>
        <dbReference type="EMBL" id="MFB5944706.1"/>
    </source>
</evidence>
<dbReference type="InterPro" id="IPR003362">
    <property type="entry name" value="Bact_transf"/>
</dbReference>
<dbReference type="GO" id="GO:0016740">
    <property type="term" value="F:transferase activity"/>
    <property type="evidence" value="ECO:0007669"/>
    <property type="project" value="UniProtKB-KW"/>
</dbReference>
<comment type="similarity">
    <text evidence="1">Belongs to the bacterial sugar transferase family.</text>
</comment>
<feature type="domain" description="Response regulatory" evidence="4">
    <location>
        <begin position="14"/>
        <end position="132"/>
    </location>
</feature>
<evidence type="ECO:0000256" key="1">
    <source>
        <dbReference type="ARBA" id="ARBA00006464"/>
    </source>
</evidence>
<keyword evidence="3" id="KW-0472">Membrane</keyword>
<protein>
    <submittedName>
        <fullName evidence="5">Sugar transferase</fullName>
        <ecNumber evidence="5">2.7.8.-</ecNumber>
    </submittedName>
</protein>
<dbReference type="PANTHER" id="PTHR30576">
    <property type="entry name" value="COLANIC BIOSYNTHESIS UDP-GLUCOSE LIPID CARRIER TRANSFERASE"/>
    <property type="match status" value="1"/>
</dbReference>
<organism evidence="5 6">
    <name type="scientific">Albibacterium profundi</name>
    <dbReference type="NCBI Taxonomy" id="3134906"/>
    <lineage>
        <taxon>Bacteria</taxon>
        <taxon>Pseudomonadati</taxon>
        <taxon>Bacteroidota</taxon>
        <taxon>Sphingobacteriia</taxon>
        <taxon>Sphingobacteriales</taxon>
        <taxon>Sphingobacteriaceae</taxon>
        <taxon>Albibacterium</taxon>
    </lineage>
</organism>
<dbReference type="EMBL" id="JBBVGT010000002">
    <property type="protein sequence ID" value="MFB5944706.1"/>
    <property type="molecule type" value="Genomic_DNA"/>
</dbReference>
<comment type="caution">
    <text evidence="2">Lacks conserved residue(s) required for the propagation of feature annotation.</text>
</comment>
<dbReference type="Proteomes" id="UP001580928">
    <property type="component" value="Unassembled WGS sequence"/>
</dbReference>
<dbReference type="Gene3D" id="3.40.50.2300">
    <property type="match status" value="1"/>
</dbReference>
<dbReference type="SUPFAM" id="SSF52172">
    <property type="entry name" value="CheY-like"/>
    <property type="match status" value="1"/>
</dbReference>
<evidence type="ECO:0000313" key="6">
    <source>
        <dbReference type="Proteomes" id="UP001580928"/>
    </source>
</evidence>
<evidence type="ECO:0000256" key="3">
    <source>
        <dbReference type="SAM" id="Phobius"/>
    </source>
</evidence>
<keyword evidence="5" id="KW-0808">Transferase</keyword>
<keyword evidence="3" id="KW-0812">Transmembrane</keyword>
<proteinExistence type="inferred from homology"/>
<comment type="caution">
    <text evidence="5">The sequence shown here is derived from an EMBL/GenBank/DDBJ whole genome shotgun (WGS) entry which is preliminary data.</text>
</comment>
<evidence type="ECO:0000256" key="2">
    <source>
        <dbReference type="PROSITE-ProRule" id="PRU00169"/>
    </source>
</evidence>
<dbReference type="EC" id="2.7.8.-" evidence="5"/>
<gene>
    <name evidence="5" type="ORF">WKR92_02550</name>
</gene>
<dbReference type="InterPro" id="IPR011006">
    <property type="entry name" value="CheY-like_superfamily"/>
</dbReference>